<dbReference type="InterPro" id="IPR029006">
    <property type="entry name" value="ADF-H/Gelsolin-like_dom_sf"/>
</dbReference>
<reference evidence="6" key="1">
    <citation type="submission" date="2018-05" db="EMBL/GenBank/DDBJ databases">
        <authorList>
            <person name="Pedro S.L.S."/>
            <person name="Freitas R.C."/>
            <person name="Barreto A.S."/>
            <person name="Lima A.O.S."/>
        </authorList>
    </citation>
    <scope>NUCLEOTIDE SEQUENCE</scope>
    <source>
        <strain evidence="6">BP203</strain>
        <tissue evidence="6">Muscle</tissue>
    </source>
</reference>
<dbReference type="SUPFAM" id="SSF55753">
    <property type="entry name" value="Actin depolymerizing proteins"/>
    <property type="match status" value="4"/>
</dbReference>
<dbReference type="PRINTS" id="PR00597">
    <property type="entry name" value="GELSOLIN"/>
</dbReference>
<feature type="compositionally biased region" description="Basic and acidic residues" evidence="4">
    <location>
        <begin position="133"/>
        <end position="142"/>
    </location>
</feature>
<name>A0ABX0S931_PONBL</name>
<dbReference type="CDD" id="cd11288">
    <property type="entry name" value="gelsolin_S5_like"/>
    <property type="match status" value="1"/>
</dbReference>
<feature type="compositionally biased region" description="Basic and acidic residues" evidence="4">
    <location>
        <begin position="161"/>
        <end position="170"/>
    </location>
</feature>
<keyword evidence="2" id="KW-0963">Cytoplasm</keyword>
<dbReference type="Pfam" id="PF00626">
    <property type="entry name" value="Gelsolin"/>
    <property type="match status" value="3"/>
</dbReference>
<feature type="domain" description="Gelsolin-like" evidence="5">
    <location>
        <begin position="317"/>
        <end position="397"/>
    </location>
</feature>
<feature type="domain" description="Gelsolin-like" evidence="5">
    <location>
        <begin position="80"/>
        <end position="126"/>
    </location>
</feature>
<organism evidence="6 7">
    <name type="scientific">Pontoporia blainvillei</name>
    <name type="common">Franciscana</name>
    <name type="synonym">Delphinus blainvillei</name>
    <dbReference type="NCBI Taxonomy" id="48723"/>
    <lineage>
        <taxon>Eukaryota</taxon>
        <taxon>Metazoa</taxon>
        <taxon>Chordata</taxon>
        <taxon>Craniata</taxon>
        <taxon>Vertebrata</taxon>
        <taxon>Euteleostomi</taxon>
        <taxon>Mammalia</taxon>
        <taxon>Eutheria</taxon>
        <taxon>Laurasiatheria</taxon>
        <taxon>Artiodactyla</taxon>
        <taxon>Whippomorpha</taxon>
        <taxon>Cetacea</taxon>
        <taxon>Odontoceti</taxon>
        <taxon>Pontoporiidae</taxon>
        <taxon>Pontoporia</taxon>
    </lineage>
</organism>
<sequence>MTLAKEIRDQERGGRTYVGIVDGEDEKASPQLMEIMNHVLGQRKELKAAIPDTVVEPALKAALKLYHVSDSGGNVVVREVATWPLTQDLLSHEDCYILDQGGLKIYVWKGKNANAQEKREAMSQALVGLGVREENLEEKAEKPTPAGRGQRGQGQAQPQAEAREGSEPDLARGGVDIHSAAILAGLCTLHSQPPGNLGASAECGLPPPAWLGQGREKWRLAFLQNFIKAKQYPPSTQVETQNDGSESAVFQQLFQKWTVPNRTSGLGKTHAMGSVARVEQVKFDATSMHVQPQVAAQQKMVDDGSGEVQVWRIEDLELVPVDSKWLGHFYGGDCYLLLYTYLIGEKKHYLLYIWQGSQASQDEITASAYQAVILDQQYNNELVQILVPMGKESPHLMSIFKGRMVVYQGGTSRANSVEPVPSTRLFQVRGTSTNNTKAFEVPARAASLNSNDVFILKTQSCCYLWCGKVCAGSSGLPLPACILAVPQPQSSLPVWVRAGASGRGCSGDEREMAKMVADTISRTEKQVVVEGQEPANFWMALGGKAPYASTKRLQEETLVITPRLFECSNQTGRFLATEIPDFNQDDLEEDDVFLLDVWDQVFFWIGKNANEAEKKAAATTVQEYLKTHPSGRDPETPIIVVKQGHEPPTFTGWFLAWDPFKWSNAKSYEALKAELDNSGNWGQITAVSTGQLAVAIDNGQTRES</sequence>
<accession>A0ABX0S931</accession>
<feature type="compositionally biased region" description="Low complexity" evidence="4">
    <location>
        <begin position="145"/>
        <end position="160"/>
    </location>
</feature>
<evidence type="ECO:0000256" key="2">
    <source>
        <dbReference type="ARBA" id="ARBA00022490"/>
    </source>
</evidence>
<dbReference type="CDD" id="cd11291">
    <property type="entry name" value="gelsolin_S6_like"/>
    <property type="match status" value="1"/>
</dbReference>
<proteinExistence type="predicted"/>
<dbReference type="InterPro" id="IPR007122">
    <property type="entry name" value="Villin/Gelsolin"/>
</dbReference>
<comment type="caution">
    <text evidence="6">The sequence shown here is derived from an EMBL/GenBank/DDBJ whole genome shotgun (WGS) entry which is preliminary data.</text>
</comment>
<keyword evidence="7" id="KW-1185">Reference proteome</keyword>
<dbReference type="PANTHER" id="PTHR11977">
    <property type="entry name" value="VILLIN"/>
    <property type="match status" value="1"/>
</dbReference>
<evidence type="ECO:0000313" key="7">
    <source>
        <dbReference type="Proteomes" id="UP001165941"/>
    </source>
</evidence>
<dbReference type="InterPro" id="IPR007123">
    <property type="entry name" value="Gelsolin-like_dom"/>
</dbReference>
<keyword evidence="3" id="KW-0009">Actin-binding</keyword>
<evidence type="ECO:0000256" key="4">
    <source>
        <dbReference type="SAM" id="MobiDB-lite"/>
    </source>
</evidence>
<evidence type="ECO:0000259" key="5">
    <source>
        <dbReference type="Pfam" id="PF00626"/>
    </source>
</evidence>
<evidence type="ECO:0000256" key="3">
    <source>
        <dbReference type="ARBA" id="ARBA00023203"/>
    </source>
</evidence>
<dbReference type="SMART" id="SM00262">
    <property type="entry name" value="GEL"/>
    <property type="match status" value="4"/>
</dbReference>
<evidence type="ECO:0000313" key="6">
    <source>
        <dbReference type="EMBL" id="NIG61199.1"/>
    </source>
</evidence>
<comment type="subcellular location">
    <subcellularLocation>
        <location evidence="1">Cytoplasm</location>
    </subcellularLocation>
</comment>
<feature type="region of interest" description="Disordered" evidence="4">
    <location>
        <begin position="133"/>
        <end position="172"/>
    </location>
</feature>
<dbReference type="CDD" id="cd11293">
    <property type="entry name" value="gelsolin_S4_like"/>
    <property type="match status" value="1"/>
</dbReference>
<dbReference type="Gene3D" id="3.40.20.10">
    <property type="entry name" value="Severin"/>
    <property type="match status" value="4"/>
</dbReference>
<evidence type="ECO:0000256" key="1">
    <source>
        <dbReference type="ARBA" id="ARBA00004496"/>
    </source>
</evidence>
<protein>
    <submittedName>
        <fullName evidence="6">Villin-1</fullName>
    </submittedName>
</protein>
<dbReference type="EMBL" id="PGGH01265598">
    <property type="protein sequence ID" value="NIG61199.1"/>
    <property type="molecule type" value="Genomic_DNA"/>
</dbReference>
<dbReference type="Proteomes" id="UP001165941">
    <property type="component" value="Unassembled WGS sequence"/>
</dbReference>
<gene>
    <name evidence="6" type="ORF">BU61_9596</name>
</gene>
<dbReference type="PANTHER" id="PTHR11977:SF35">
    <property type="entry name" value="VILLIN-1"/>
    <property type="match status" value="1"/>
</dbReference>
<feature type="domain" description="Gelsolin-like" evidence="5">
    <location>
        <begin position="577"/>
        <end position="650"/>
    </location>
</feature>